<evidence type="ECO:0000256" key="5">
    <source>
        <dbReference type="ARBA" id="ARBA00022729"/>
    </source>
</evidence>
<keyword evidence="7" id="KW-0472">Membrane</keyword>
<dbReference type="Gene3D" id="3.80.10.10">
    <property type="entry name" value="Ribonuclease Inhibitor"/>
    <property type="match status" value="1"/>
</dbReference>
<sequence>MQEKIRKAFVGTIGGGIATCSQLRLLNLSGNQFNGSIPALSSGPIPSTLGDACGSFSELDISGDTFSGTVLASLGSCSRLSYFNVSSNNLTGKLKKIARLVQSIYRDPIGLFA</sequence>
<evidence type="ECO:0000256" key="3">
    <source>
        <dbReference type="ARBA" id="ARBA00022475"/>
    </source>
</evidence>
<dbReference type="Gramene" id="Kaladp0081s0007.1.v1.1">
    <property type="protein sequence ID" value="Kaladp0081s0007.1.v1.1"/>
    <property type="gene ID" value="Kaladp0081s0007.v1.1"/>
</dbReference>
<accession>A0A7N0UQN2</accession>
<dbReference type="Pfam" id="PF00560">
    <property type="entry name" value="LRR_1"/>
    <property type="match status" value="1"/>
</dbReference>
<keyword evidence="11" id="KW-1185">Reference proteome</keyword>
<evidence type="ECO:0000313" key="11">
    <source>
        <dbReference type="Proteomes" id="UP000594263"/>
    </source>
</evidence>
<dbReference type="InterPro" id="IPR001611">
    <property type="entry name" value="Leu-rich_rpt"/>
</dbReference>
<evidence type="ECO:0000256" key="9">
    <source>
        <dbReference type="ARBA" id="ARBA00023180"/>
    </source>
</evidence>
<keyword evidence="4" id="KW-0812">Transmembrane</keyword>
<dbReference type="Proteomes" id="UP000594263">
    <property type="component" value="Unplaced"/>
</dbReference>
<evidence type="ECO:0000256" key="2">
    <source>
        <dbReference type="ARBA" id="ARBA00009592"/>
    </source>
</evidence>
<dbReference type="InterPro" id="IPR032675">
    <property type="entry name" value="LRR_dom_sf"/>
</dbReference>
<dbReference type="PANTHER" id="PTHR48052">
    <property type="entry name" value="UNNAMED PRODUCT"/>
    <property type="match status" value="1"/>
</dbReference>
<keyword evidence="8" id="KW-0675">Receptor</keyword>
<evidence type="ECO:0000256" key="6">
    <source>
        <dbReference type="ARBA" id="ARBA00022989"/>
    </source>
</evidence>
<organism evidence="10 11">
    <name type="scientific">Kalanchoe fedtschenkoi</name>
    <name type="common">Lavender scallops</name>
    <name type="synonym">South American air plant</name>
    <dbReference type="NCBI Taxonomy" id="63787"/>
    <lineage>
        <taxon>Eukaryota</taxon>
        <taxon>Viridiplantae</taxon>
        <taxon>Streptophyta</taxon>
        <taxon>Embryophyta</taxon>
        <taxon>Tracheophyta</taxon>
        <taxon>Spermatophyta</taxon>
        <taxon>Magnoliopsida</taxon>
        <taxon>eudicotyledons</taxon>
        <taxon>Gunneridae</taxon>
        <taxon>Pentapetalae</taxon>
        <taxon>Saxifragales</taxon>
        <taxon>Crassulaceae</taxon>
        <taxon>Kalanchoe</taxon>
    </lineage>
</organism>
<reference evidence="10" key="1">
    <citation type="submission" date="2021-01" db="UniProtKB">
        <authorList>
            <consortium name="EnsemblPlants"/>
        </authorList>
    </citation>
    <scope>IDENTIFICATION</scope>
</reference>
<dbReference type="SUPFAM" id="SSF52047">
    <property type="entry name" value="RNI-like"/>
    <property type="match status" value="1"/>
</dbReference>
<evidence type="ECO:0000256" key="8">
    <source>
        <dbReference type="ARBA" id="ARBA00023170"/>
    </source>
</evidence>
<dbReference type="EnsemblPlants" id="Kaladp0081s0007.1.v1.1">
    <property type="protein sequence ID" value="Kaladp0081s0007.1.v1.1"/>
    <property type="gene ID" value="Kaladp0081s0007.v1.1"/>
</dbReference>
<evidence type="ECO:0000256" key="4">
    <source>
        <dbReference type="ARBA" id="ARBA00022692"/>
    </source>
</evidence>
<proteinExistence type="inferred from homology"/>
<name>A0A7N0UQN2_KALFE</name>
<dbReference type="GO" id="GO:0005886">
    <property type="term" value="C:plasma membrane"/>
    <property type="evidence" value="ECO:0007669"/>
    <property type="project" value="UniProtKB-SubCell"/>
</dbReference>
<keyword evidence="6" id="KW-1133">Transmembrane helix</keyword>
<evidence type="ECO:0000256" key="1">
    <source>
        <dbReference type="ARBA" id="ARBA00004251"/>
    </source>
</evidence>
<dbReference type="AlphaFoldDB" id="A0A7N0UQN2"/>
<dbReference type="PANTHER" id="PTHR48052:SF81">
    <property type="entry name" value="LEUCINE-RICH REPEAT-CONTAINING N-TERMINAL PLANT-TYPE DOMAIN-CONTAINING PROTEIN"/>
    <property type="match status" value="1"/>
</dbReference>
<evidence type="ECO:0000313" key="10">
    <source>
        <dbReference type="EnsemblPlants" id="Kaladp0081s0007.1.v1.1"/>
    </source>
</evidence>
<keyword evidence="5" id="KW-0732">Signal</keyword>
<keyword evidence="9" id="KW-0325">Glycoprotein</keyword>
<keyword evidence="3" id="KW-1003">Cell membrane</keyword>
<evidence type="ECO:0000256" key="7">
    <source>
        <dbReference type="ARBA" id="ARBA00023136"/>
    </source>
</evidence>
<comment type="subcellular location">
    <subcellularLocation>
        <location evidence="1">Cell membrane</location>
        <topology evidence="1">Single-pass type I membrane protein</topology>
    </subcellularLocation>
</comment>
<comment type="similarity">
    <text evidence="2">Belongs to the RLP family.</text>
</comment>
<protein>
    <submittedName>
        <fullName evidence="10">Uncharacterized protein</fullName>
    </submittedName>
</protein>